<feature type="domain" description="CobQ/CobB/MinD/ParA nucleotide binding" evidence="5">
    <location>
        <begin position="192"/>
        <end position="241"/>
    </location>
</feature>
<dbReference type="Proteomes" id="UP001153555">
    <property type="component" value="Unassembled WGS sequence"/>
</dbReference>
<keyword evidence="3" id="KW-0274">FAD</keyword>
<dbReference type="GO" id="GO:0050660">
    <property type="term" value="F:flavin adenine dinucleotide binding"/>
    <property type="evidence" value="ECO:0007669"/>
    <property type="project" value="TreeGrafter"/>
</dbReference>
<keyword evidence="4" id="KW-0560">Oxidoreductase</keyword>
<dbReference type="SUPFAM" id="SSF52540">
    <property type="entry name" value="P-loop containing nucleoside triphosphate hydrolases"/>
    <property type="match status" value="1"/>
</dbReference>
<accession>A0A9N7NJ69</accession>
<dbReference type="PANTHER" id="PTHR43735:SF3">
    <property type="entry name" value="FERROPTOSIS SUPPRESSOR PROTEIN 1"/>
    <property type="match status" value="1"/>
</dbReference>
<dbReference type="InterPro" id="IPR036188">
    <property type="entry name" value="FAD/NAD-bd_sf"/>
</dbReference>
<dbReference type="AlphaFoldDB" id="A0A9N7NJ69"/>
<keyword evidence="8" id="KW-1185">Reference proteome</keyword>
<evidence type="ECO:0000259" key="6">
    <source>
        <dbReference type="Pfam" id="PF07992"/>
    </source>
</evidence>
<dbReference type="Gene3D" id="3.50.50.100">
    <property type="match status" value="1"/>
</dbReference>
<keyword evidence="2" id="KW-0285">Flavoprotein</keyword>
<protein>
    <submittedName>
        <fullName evidence="7">FAD/NAD(P)-binding oxidoreductase family protein</fullName>
    </submittedName>
</protein>
<dbReference type="InterPro" id="IPR002586">
    <property type="entry name" value="CobQ/CobB/MinD/ParA_Nub-bd_dom"/>
</dbReference>
<dbReference type="GO" id="GO:0005737">
    <property type="term" value="C:cytoplasm"/>
    <property type="evidence" value="ECO:0007669"/>
    <property type="project" value="TreeGrafter"/>
</dbReference>
<evidence type="ECO:0000256" key="3">
    <source>
        <dbReference type="ARBA" id="ARBA00022827"/>
    </source>
</evidence>
<comment type="caution">
    <text evidence="7">The sequence shown here is derived from an EMBL/GenBank/DDBJ whole genome shotgun (WGS) entry which is preliminary data.</text>
</comment>
<dbReference type="SUPFAM" id="SSF51905">
    <property type="entry name" value="FAD/NAD(P)-binding domain"/>
    <property type="match status" value="1"/>
</dbReference>
<organism evidence="7 8">
    <name type="scientific">Striga hermonthica</name>
    <name type="common">Purple witchweed</name>
    <name type="synonym">Buchnera hermonthica</name>
    <dbReference type="NCBI Taxonomy" id="68872"/>
    <lineage>
        <taxon>Eukaryota</taxon>
        <taxon>Viridiplantae</taxon>
        <taxon>Streptophyta</taxon>
        <taxon>Embryophyta</taxon>
        <taxon>Tracheophyta</taxon>
        <taxon>Spermatophyta</taxon>
        <taxon>Magnoliopsida</taxon>
        <taxon>eudicotyledons</taxon>
        <taxon>Gunneridae</taxon>
        <taxon>Pentapetalae</taxon>
        <taxon>asterids</taxon>
        <taxon>lamiids</taxon>
        <taxon>Lamiales</taxon>
        <taxon>Orobanchaceae</taxon>
        <taxon>Buchnereae</taxon>
        <taxon>Striga</taxon>
    </lineage>
</organism>
<comment type="similarity">
    <text evidence="1">Belongs to the FAD-dependent oxidoreductase family.</text>
</comment>
<feature type="domain" description="FAD/NAD(P)-binding" evidence="6">
    <location>
        <begin position="28"/>
        <end position="121"/>
    </location>
</feature>
<dbReference type="InterPro" id="IPR023753">
    <property type="entry name" value="FAD/NAD-binding_dom"/>
</dbReference>
<dbReference type="PANTHER" id="PTHR43735">
    <property type="entry name" value="APOPTOSIS-INDUCING FACTOR 1"/>
    <property type="match status" value="1"/>
</dbReference>
<dbReference type="OrthoDB" id="202203at2759"/>
<sequence length="304" mass="33115">MIVGGGPTVVELAAEIIVDFPDKKLTLKVEVILGQSVKLNSRAEGAYETSGGETIIADCHFLCTGNPLSSSWLKDTILKDSLDMHGRLMVDANLRVKGHTNIFVIGDITKLKQGYVAQAHASVTAKNLKLLMQGENKSKLSTYKPGPLLALVSLGRREGVARPTKTITAALIRALLQHNRKLQLSGETPHVVVITSSKGGKTTTTANIGHSLARLGFFVVAIDANVGLRNLNLLIGLENRIKYTVIEVLEKTNLDREDSGFSSSIPPISARPRDDGDKFAWPKIPNFCWKTQFLKFPQLSYCSL</sequence>
<dbReference type="Pfam" id="PF01656">
    <property type="entry name" value="CbiA"/>
    <property type="match status" value="1"/>
</dbReference>
<name>A0A9N7NJ69_STRHE</name>
<evidence type="ECO:0000259" key="5">
    <source>
        <dbReference type="Pfam" id="PF01656"/>
    </source>
</evidence>
<dbReference type="GO" id="GO:0004174">
    <property type="term" value="F:electron-transferring-flavoprotein dehydrogenase activity"/>
    <property type="evidence" value="ECO:0007669"/>
    <property type="project" value="TreeGrafter"/>
</dbReference>
<dbReference type="Pfam" id="PF07992">
    <property type="entry name" value="Pyr_redox_2"/>
    <property type="match status" value="1"/>
</dbReference>
<evidence type="ECO:0000256" key="1">
    <source>
        <dbReference type="ARBA" id="ARBA00006442"/>
    </source>
</evidence>
<evidence type="ECO:0000256" key="2">
    <source>
        <dbReference type="ARBA" id="ARBA00022630"/>
    </source>
</evidence>
<evidence type="ECO:0000313" key="8">
    <source>
        <dbReference type="Proteomes" id="UP001153555"/>
    </source>
</evidence>
<proteinExistence type="inferred from homology"/>
<dbReference type="Gene3D" id="3.40.50.300">
    <property type="entry name" value="P-loop containing nucleotide triphosphate hydrolases"/>
    <property type="match status" value="1"/>
</dbReference>
<dbReference type="EMBL" id="CACSLK010027802">
    <property type="protein sequence ID" value="CAA0830034.1"/>
    <property type="molecule type" value="Genomic_DNA"/>
</dbReference>
<dbReference type="InterPro" id="IPR027417">
    <property type="entry name" value="P-loop_NTPase"/>
</dbReference>
<gene>
    <name evidence="7" type="ORF">SHERM_25510</name>
</gene>
<evidence type="ECO:0000313" key="7">
    <source>
        <dbReference type="EMBL" id="CAA0830034.1"/>
    </source>
</evidence>
<reference evidence="7" key="1">
    <citation type="submission" date="2019-12" db="EMBL/GenBank/DDBJ databases">
        <authorList>
            <person name="Scholes J."/>
        </authorList>
    </citation>
    <scope>NUCLEOTIDE SEQUENCE</scope>
</reference>
<evidence type="ECO:0000256" key="4">
    <source>
        <dbReference type="ARBA" id="ARBA00023002"/>
    </source>
</evidence>